<reference evidence="3" key="1">
    <citation type="journal article" date="2019" name="Int. J. Syst. Evol. Microbiol.">
        <title>The Global Catalogue of Microorganisms (GCM) 10K type strain sequencing project: providing services to taxonomists for standard genome sequencing and annotation.</title>
        <authorList>
            <consortium name="The Broad Institute Genomics Platform"/>
            <consortium name="The Broad Institute Genome Sequencing Center for Infectious Disease"/>
            <person name="Wu L."/>
            <person name="Ma J."/>
        </authorList>
    </citation>
    <scope>NUCLEOTIDE SEQUENCE [LARGE SCALE GENOMIC DNA]</scope>
    <source>
        <strain evidence="3">KCTC 42280</strain>
    </source>
</reference>
<accession>A0ABQ3GQR8</accession>
<feature type="transmembrane region" description="Helical" evidence="1">
    <location>
        <begin position="195"/>
        <end position="211"/>
    </location>
</feature>
<sequence length="301" mass="34242">MGIKQWFVKPTPKQFFYTSSVYAIVFPLIGVFIADSMVSAYMLFFLILSALVARTYLKPVISSNGYNVITGIIPFIIIITFLFNSSISFTKIAEDKTKLEQVSGVIPDEPFNRRVGKNTSSSLLIRDTRLHCKHYDRDSCSQAYDYSGQTANILYQPSTWIGNVVYEISVDGKKLYRYEDQLAYFRAEQRTDRRQWFLTFLLFGFPSYWFYKHDKRLRKATPKRSIEEEQTLKKSQELAANEAGCAGAIGIILFLMVAICAALAGIIHFAIHKFGLSVLYLGLAGICWYVLVVLSKPSSEL</sequence>
<feature type="transmembrane region" description="Helical" evidence="1">
    <location>
        <begin position="243"/>
        <end position="271"/>
    </location>
</feature>
<feature type="transmembrane region" description="Helical" evidence="1">
    <location>
        <begin position="64"/>
        <end position="83"/>
    </location>
</feature>
<evidence type="ECO:0000313" key="2">
    <source>
        <dbReference type="EMBL" id="GHD30948.1"/>
    </source>
</evidence>
<dbReference type="RefSeq" id="WP_010196060.1">
    <property type="nucleotide sequence ID" value="NZ_BMZR01000002.1"/>
</dbReference>
<name>A0ABQ3GQR8_9GAMM</name>
<keyword evidence="3" id="KW-1185">Reference proteome</keyword>
<dbReference type="EMBL" id="BMZR01000002">
    <property type="protein sequence ID" value="GHD30948.1"/>
    <property type="molecule type" value="Genomic_DNA"/>
</dbReference>
<organism evidence="2 3">
    <name type="scientific">Psychrobacter glaciei</name>
    <dbReference type="NCBI Taxonomy" id="619771"/>
    <lineage>
        <taxon>Bacteria</taxon>
        <taxon>Pseudomonadati</taxon>
        <taxon>Pseudomonadota</taxon>
        <taxon>Gammaproteobacteria</taxon>
        <taxon>Moraxellales</taxon>
        <taxon>Moraxellaceae</taxon>
        <taxon>Psychrobacter</taxon>
    </lineage>
</organism>
<evidence type="ECO:0008006" key="4">
    <source>
        <dbReference type="Google" id="ProtNLM"/>
    </source>
</evidence>
<protein>
    <recommendedName>
        <fullName evidence="4">DUF805 domain-containing protein</fullName>
    </recommendedName>
</protein>
<feature type="transmembrane region" description="Helical" evidence="1">
    <location>
        <begin position="277"/>
        <end position="295"/>
    </location>
</feature>
<keyword evidence="1" id="KW-1133">Transmembrane helix</keyword>
<proteinExistence type="predicted"/>
<dbReference type="Proteomes" id="UP000610203">
    <property type="component" value="Unassembled WGS sequence"/>
</dbReference>
<comment type="caution">
    <text evidence="2">The sequence shown here is derived from an EMBL/GenBank/DDBJ whole genome shotgun (WGS) entry which is preliminary data.</text>
</comment>
<keyword evidence="1" id="KW-0812">Transmembrane</keyword>
<gene>
    <name evidence="2" type="ORF">GCM10016272_12320</name>
</gene>
<feature type="transmembrane region" description="Helical" evidence="1">
    <location>
        <begin position="15"/>
        <end position="34"/>
    </location>
</feature>
<evidence type="ECO:0000256" key="1">
    <source>
        <dbReference type="SAM" id="Phobius"/>
    </source>
</evidence>
<evidence type="ECO:0000313" key="3">
    <source>
        <dbReference type="Proteomes" id="UP000610203"/>
    </source>
</evidence>
<feature type="transmembrane region" description="Helical" evidence="1">
    <location>
        <begin position="40"/>
        <end position="57"/>
    </location>
</feature>
<keyword evidence="1" id="KW-0472">Membrane</keyword>